<keyword evidence="2" id="KW-1185">Reference proteome</keyword>
<proteinExistence type="predicted"/>
<dbReference type="Proteomes" id="UP000281028">
    <property type="component" value="Unassembled WGS sequence"/>
</dbReference>
<evidence type="ECO:0000313" key="2">
    <source>
        <dbReference type="Proteomes" id="UP000281028"/>
    </source>
</evidence>
<sequence length="91" mass="11003">MKQEEIDYIFRHYHHFLTLMEVAAEKQVLSNQPEVQELLKDGAAIFRMRTAERLLREFPEQIYFNNCPQCGRLARTPQAQQCRYCLHCWRD</sequence>
<dbReference type="OrthoDB" id="275225at2"/>
<protein>
    <submittedName>
        <fullName evidence="1">Uncharacterized protein</fullName>
    </submittedName>
</protein>
<accession>A0A3S1DMP1</accession>
<dbReference type="EMBL" id="RIAR02000001">
    <property type="protein sequence ID" value="NSL88369.1"/>
    <property type="molecule type" value="Genomic_DNA"/>
</dbReference>
<reference evidence="1" key="1">
    <citation type="submission" date="2020-05" db="EMBL/GenBank/DDBJ databases">
        <title>Chitinophaga laudate sp. nov., isolated from a tropical peat swamp.</title>
        <authorList>
            <person name="Goh C.B.S."/>
            <person name="Lee M.S."/>
            <person name="Parimannan S."/>
            <person name="Pasbakhsh P."/>
            <person name="Yule C.M."/>
            <person name="Rajandas H."/>
            <person name="Loke S."/>
            <person name="Croft L."/>
            <person name="Tan J.B.L."/>
        </authorList>
    </citation>
    <scope>NUCLEOTIDE SEQUENCE</scope>
    <source>
        <strain evidence="1">Mgbs1</strain>
    </source>
</reference>
<name>A0A3S1DMP1_9BACT</name>
<organism evidence="1 2">
    <name type="scientific">Chitinophaga solisilvae</name>
    <dbReference type="NCBI Taxonomy" id="1233460"/>
    <lineage>
        <taxon>Bacteria</taxon>
        <taxon>Pseudomonadati</taxon>
        <taxon>Bacteroidota</taxon>
        <taxon>Chitinophagia</taxon>
        <taxon>Chitinophagales</taxon>
        <taxon>Chitinophagaceae</taxon>
        <taxon>Chitinophaga</taxon>
    </lineage>
</organism>
<comment type="caution">
    <text evidence="1">The sequence shown here is derived from an EMBL/GenBank/DDBJ whole genome shotgun (WGS) entry which is preliminary data.</text>
</comment>
<evidence type="ECO:0000313" key="1">
    <source>
        <dbReference type="EMBL" id="NSL88369.1"/>
    </source>
</evidence>
<gene>
    <name evidence="1" type="ORF">ECE50_016135</name>
</gene>
<dbReference type="AlphaFoldDB" id="A0A3S1DMP1"/>